<feature type="region of interest" description="Disordered" evidence="1">
    <location>
        <begin position="374"/>
        <end position="457"/>
    </location>
</feature>
<feature type="compositionally biased region" description="Low complexity" evidence="1">
    <location>
        <begin position="111"/>
        <end position="130"/>
    </location>
</feature>
<proteinExistence type="predicted"/>
<feature type="region of interest" description="Disordered" evidence="1">
    <location>
        <begin position="624"/>
        <end position="651"/>
    </location>
</feature>
<feature type="compositionally biased region" description="Low complexity" evidence="1">
    <location>
        <begin position="399"/>
        <end position="410"/>
    </location>
</feature>
<feature type="compositionally biased region" description="Low complexity" evidence="1">
    <location>
        <begin position="188"/>
        <end position="197"/>
    </location>
</feature>
<evidence type="ECO:0000256" key="1">
    <source>
        <dbReference type="SAM" id="MobiDB-lite"/>
    </source>
</evidence>
<dbReference type="Proteomes" id="UP001557470">
    <property type="component" value="Unassembled WGS sequence"/>
</dbReference>
<sequence>MRAQVGVGEPRLIKDASKRPAQDDVMLSGNVKRQKPCLSNSSVGRVEAKLPEHSQMMAPQPPTSSSAIMMRINPDAVGTLFSGNTFMTTVLRPVEGHCTPQQEHRQPGVLHLPQGQPQHGAPQPGQQLPGNSYLKQQQEHQRHHLYQLQHHLAQPDPAQLHSLHQRALQQEQHGHKKRPLVRGGQGGAPQQLQQQSSHSRHQHLQQQIQQQHFGSRHQDKSCEAQPGPAGPRAHHSSHLTQQDHLKSGQDHSSMQRLMSSRNLEQQLSSQPSNPASRPSDLGCAPARQERHRVSSYSAEALIGKSSSSGEQQQRMGLHLQATRVTTQDQPDLRGYLDTSRVKANISHNPQNRLPLEHPGSADVQRVSECSPFKTLSGAGGGHQLGGFEVQVSRGGDMTPKSGPSPQRGPQGQQGGFRMGPGPPGDGRPRGGYSGPHPGTQGGPIGASGLPRDQEGCPQSFMQSLLEPSSHQRRPRLMRLGEGNKGHLLQGSGNMGAHPGVRTGLPHSLTPHSSSESCRTGAPPRPPTTVSQRSRHLTQEAQSGKLRPGERMRSGTLRPGNPFEPDVHLLGRPQSGGEARRSSIVRFMADSAQVTGDNGLVSDQHLAQNFGFPFIPEGGMNPPPPINANSTFMPPASQPNSSRSSALLSGESQNTLPSFYPSYPPTAHPSLASDNPLHYFSNQMFTSPSTDKGSSAPLNNRFGSILSPPRPVGFAQASFPLLSDMPPMPISNSSGITPHLSNFSLTSLFPEIATAMPPDGSAMSPLLSLSNTSSADAGKQPNRPAHNISHILGHDGSSAV</sequence>
<evidence type="ECO:0000313" key="3">
    <source>
        <dbReference type="Proteomes" id="UP001557470"/>
    </source>
</evidence>
<comment type="caution">
    <text evidence="2">The sequence shown here is derived from an EMBL/GenBank/DDBJ whole genome shotgun (WGS) entry which is preliminary data.</text>
</comment>
<accession>A0ABD0XC55</accession>
<dbReference type="PANTHER" id="PTHR46970:SF1">
    <property type="entry name" value="BASIC HELIX-LOOP-HELIX DOMAIN-CONTAINING PROTEIN USF3"/>
    <property type="match status" value="1"/>
</dbReference>
<evidence type="ECO:0000313" key="2">
    <source>
        <dbReference type="EMBL" id="KAL1006523.1"/>
    </source>
</evidence>
<reference evidence="2 3" key="1">
    <citation type="submission" date="2024-06" db="EMBL/GenBank/DDBJ databases">
        <authorList>
            <person name="Pan Q."/>
            <person name="Wen M."/>
            <person name="Jouanno E."/>
            <person name="Zahm M."/>
            <person name="Klopp C."/>
            <person name="Cabau C."/>
            <person name="Louis A."/>
            <person name="Berthelot C."/>
            <person name="Parey E."/>
            <person name="Roest Crollius H."/>
            <person name="Montfort J."/>
            <person name="Robinson-Rechavi M."/>
            <person name="Bouchez O."/>
            <person name="Lampietro C."/>
            <person name="Lopez Roques C."/>
            <person name="Donnadieu C."/>
            <person name="Postlethwait J."/>
            <person name="Bobe J."/>
            <person name="Verreycken H."/>
            <person name="Guiguen Y."/>
        </authorList>
    </citation>
    <scope>NUCLEOTIDE SEQUENCE [LARGE SCALE GENOMIC DNA]</scope>
    <source>
        <strain evidence="2">Up_M1</strain>
        <tissue evidence="2">Testis</tissue>
    </source>
</reference>
<dbReference type="PANTHER" id="PTHR46970">
    <property type="entry name" value="BASIC HELIX-LOOP-HELIX DOMAIN-CONTAINING PROTEIN USF3"/>
    <property type="match status" value="1"/>
</dbReference>
<organism evidence="2 3">
    <name type="scientific">Umbra pygmaea</name>
    <name type="common">Eastern mudminnow</name>
    <dbReference type="NCBI Taxonomy" id="75934"/>
    <lineage>
        <taxon>Eukaryota</taxon>
        <taxon>Metazoa</taxon>
        <taxon>Chordata</taxon>
        <taxon>Craniata</taxon>
        <taxon>Vertebrata</taxon>
        <taxon>Euteleostomi</taxon>
        <taxon>Actinopterygii</taxon>
        <taxon>Neopterygii</taxon>
        <taxon>Teleostei</taxon>
        <taxon>Protacanthopterygii</taxon>
        <taxon>Esociformes</taxon>
        <taxon>Umbridae</taxon>
        <taxon>Umbra</taxon>
    </lineage>
</organism>
<dbReference type="EMBL" id="JAGEUA010000002">
    <property type="protein sequence ID" value="KAL1006523.1"/>
    <property type="molecule type" value="Genomic_DNA"/>
</dbReference>
<feature type="region of interest" description="Disordered" evidence="1">
    <location>
        <begin position="163"/>
        <end position="295"/>
    </location>
</feature>
<keyword evidence="3" id="KW-1185">Reference proteome</keyword>
<feature type="region of interest" description="Disordered" evidence="1">
    <location>
        <begin position="762"/>
        <end position="799"/>
    </location>
</feature>
<name>A0ABD0XC55_UMBPY</name>
<feature type="compositionally biased region" description="Polar residues" evidence="1">
    <location>
        <begin position="250"/>
        <end position="276"/>
    </location>
</feature>
<dbReference type="InterPro" id="IPR053252">
    <property type="entry name" value="EMT_regulator"/>
</dbReference>
<protein>
    <submittedName>
        <fullName evidence="2">Uncharacterized protein</fullName>
    </submittedName>
</protein>
<dbReference type="AlphaFoldDB" id="A0ABD0XC55"/>
<feature type="region of interest" description="Disordered" evidence="1">
    <location>
        <begin position="99"/>
        <end position="142"/>
    </location>
</feature>
<gene>
    <name evidence="2" type="ORF">UPYG_G00073410</name>
</gene>
<feature type="compositionally biased region" description="Gly residues" evidence="1">
    <location>
        <begin position="429"/>
        <end position="445"/>
    </location>
</feature>
<feature type="region of interest" description="Disordered" evidence="1">
    <location>
        <begin position="482"/>
        <end position="577"/>
    </location>
</feature>
<feature type="compositionally biased region" description="Low complexity" evidence="1">
    <location>
        <begin position="204"/>
        <end position="213"/>
    </location>
</feature>
<feature type="compositionally biased region" description="Low complexity" evidence="1">
    <location>
        <begin position="637"/>
        <end position="651"/>
    </location>
</feature>